<accession>A0A0C3GF42</accession>
<evidence type="ECO:0000313" key="8">
    <source>
        <dbReference type="EMBL" id="KIM94740.1"/>
    </source>
</evidence>
<gene>
    <name evidence="8" type="ORF">OIDMADRAFT_45659</name>
</gene>
<comment type="similarity">
    <text evidence="1">Belongs to the paxM FAD-dependent monooxygenase family.</text>
</comment>
<proteinExistence type="inferred from homology"/>
<keyword evidence="6" id="KW-0472">Membrane</keyword>
<dbReference type="PRINTS" id="PR00420">
    <property type="entry name" value="RNGMNOXGNASE"/>
</dbReference>
<name>A0A0C3GF42_OIDMZ</name>
<dbReference type="InterPro" id="IPR002938">
    <property type="entry name" value="FAD-bd"/>
</dbReference>
<dbReference type="EMBL" id="KN832889">
    <property type="protein sequence ID" value="KIM94740.1"/>
    <property type="molecule type" value="Genomic_DNA"/>
</dbReference>
<organism evidence="8 9">
    <name type="scientific">Oidiodendron maius (strain Zn)</name>
    <dbReference type="NCBI Taxonomy" id="913774"/>
    <lineage>
        <taxon>Eukaryota</taxon>
        <taxon>Fungi</taxon>
        <taxon>Dikarya</taxon>
        <taxon>Ascomycota</taxon>
        <taxon>Pezizomycotina</taxon>
        <taxon>Leotiomycetes</taxon>
        <taxon>Leotiomycetes incertae sedis</taxon>
        <taxon>Myxotrichaceae</taxon>
        <taxon>Oidiodendron</taxon>
    </lineage>
</organism>
<evidence type="ECO:0000256" key="6">
    <source>
        <dbReference type="SAM" id="Phobius"/>
    </source>
</evidence>
<keyword evidence="5" id="KW-0503">Monooxygenase</keyword>
<keyword evidence="6" id="KW-0812">Transmembrane</keyword>
<dbReference type="Gene3D" id="3.50.50.60">
    <property type="entry name" value="FAD/NAD(P)-binding domain"/>
    <property type="match status" value="1"/>
</dbReference>
<feature type="domain" description="FAD-binding" evidence="7">
    <location>
        <begin position="27"/>
        <end position="380"/>
    </location>
</feature>
<keyword evidence="9" id="KW-1185">Reference proteome</keyword>
<dbReference type="SUPFAM" id="SSF54373">
    <property type="entry name" value="FAD-linked reductases, C-terminal domain"/>
    <property type="match status" value="1"/>
</dbReference>
<dbReference type="InterPro" id="IPR050493">
    <property type="entry name" value="FAD-dep_Monooxygenase_BioMet"/>
</dbReference>
<dbReference type="GO" id="GO:0071949">
    <property type="term" value="F:FAD binding"/>
    <property type="evidence" value="ECO:0007669"/>
    <property type="project" value="InterPro"/>
</dbReference>
<keyword evidence="2" id="KW-0285">Flavoprotein</keyword>
<evidence type="ECO:0000259" key="7">
    <source>
        <dbReference type="Pfam" id="PF01494"/>
    </source>
</evidence>
<evidence type="ECO:0000256" key="2">
    <source>
        <dbReference type="ARBA" id="ARBA00022630"/>
    </source>
</evidence>
<feature type="transmembrane region" description="Helical" evidence="6">
    <location>
        <begin position="24"/>
        <end position="44"/>
    </location>
</feature>
<reference evidence="8 9" key="1">
    <citation type="submission" date="2014-04" db="EMBL/GenBank/DDBJ databases">
        <authorList>
            <consortium name="DOE Joint Genome Institute"/>
            <person name="Kuo A."/>
            <person name="Martino E."/>
            <person name="Perotto S."/>
            <person name="Kohler A."/>
            <person name="Nagy L.G."/>
            <person name="Floudas D."/>
            <person name="Copeland A."/>
            <person name="Barry K.W."/>
            <person name="Cichocki N."/>
            <person name="Veneault-Fourrey C."/>
            <person name="LaButti K."/>
            <person name="Lindquist E.A."/>
            <person name="Lipzen A."/>
            <person name="Lundell T."/>
            <person name="Morin E."/>
            <person name="Murat C."/>
            <person name="Sun H."/>
            <person name="Tunlid A."/>
            <person name="Henrissat B."/>
            <person name="Grigoriev I.V."/>
            <person name="Hibbett D.S."/>
            <person name="Martin F."/>
            <person name="Nordberg H.P."/>
            <person name="Cantor M.N."/>
            <person name="Hua S.X."/>
        </authorList>
    </citation>
    <scope>NUCLEOTIDE SEQUENCE [LARGE SCALE GENOMIC DNA]</scope>
    <source>
        <strain evidence="8 9">Zn</strain>
    </source>
</reference>
<evidence type="ECO:0000256" key="4">
    <source>
        <dbReference type="ARBA" id="ARBA00023002"/>
    </source>
</evidence>
<keyword evidence="4" id="KW-0560">Oxidoreductase</keyword>
<dbReference type="Pfam" id="PF01494">
    <property type="entry name" value="FAD_binding_3"/>
    <property type="match status" value="1"/>
</dbReference>
<dbReference type="InParanoid" id="A0A0C3GF42"/>
<dbReference type="PANTHER" id="PTHR13789">
    <property type="entry name" value="MONOOXYGENASE"/>
    <property type="match status" value="1"/>
</dbReference>
<evidence type="ECO:0000256" key="1">
    <source>
        <dbReference type="ARBA" id="ARBA00007992"/>
    </source>
</evidence>
<dbReference type="PANTHER" id="PTHR13789:SF215">
    <property type="entry name" value="FAD-BINDING DOMAIN-CONTAINING PROTEIN-RELATED"/>
    <property type="match status" value="1"/>
</dbReference>
<keyword evidence="6" id="KW-1133">Transmembrane helix</keyword>
<dbReference type="OrthoDB" id="9993796at2759"/>
<dbReference type="AlphaFoldDB" id="A0A0C3GF42"/>
<reference evidence="9" key="2">
    <citation type="submission" date="2015-01" db="EMBL/GenBank/DDBJ databases">
        <title>Evolutionary Origins and Diversification of the Mycorrhizal Mutualists.</title>
        <authorList>
            <consortium name="DOE Joint Genome Institute"/>
            <consortium name="Mycorrhizal Genomics Consortium"/>
            <person name="Kohler A."/>
            <person name="Kuo A."/>
            <person name="Nagy L.G."/>
            <person name="Floudas D."/>
            <person name="Copeland A."/>
            <person name="Barry K.W."/>
            <person name="Cichocki N."/>
            <person name="Veneault-Fourrey C."/>
            <person name="LaButti K."/>
            <person name="Lindquist E.A."/>
            <person name="Lipzen A."/>
            <person name="Lundell T."/>
            <person name="Morin E."/>
            <person name="Murat C."/>
            <person name="Riley R."/>
            <person name="Ohm R."/>
            <person name="Sun H."/>
            <person name="Tunlid A."/>
            <person name="Henrissat B."/>
            <person name="Grigoriev I.V."/>
            <person name="Hibbett D.S."/>
            <person name="Martin F."/>
        </authorList>
    </citation>
    <scope>NUCLEOTIDE SEQUENCE [LARGE SCALE GENOMIC DNA]</scope>
    <source>
        <strain evidence="9">Zn</strain>
    </source>
</reference>
<dbReference type="Proteomes" id="UP000054321">
    <property type="component" value="Unassembled WGS sequence"/>
</dbReference>
<dbReference type="GO" id="GO:0004497">
    <property type="term" value="F:monooxygenase activity"/>
    <property type="evidence" value="ECO:0007669"/>
    <property type="project" value="UniProtKB-KW"/>
</dbReference>
<sequence>MANTEMATVEDRATHPPLCRPSGVFLNVGIVGAGIAGLAAAAALSRIGHNVELYERSQFSNEVGAAINLGPNAGPVLEALGFDHERARTMSVAEGIQYEASTLKETYHGNYEHFEYQYGAPWFFVHRVDLHNELKTLALAPSDGFPAVKLNLSTPVVDVNCEAGTLTLADGSTVRKDVIIGADGVHSIVAHRVLGKDIPAASVGECAFRFLIPTETLLQNETTRPLFSGKKTALNIAATCDRRLIWYPCRNGDIQNFVALHPAKDDNKDDEDWQADGKIEDLIQTFEKFHPSLVEVCRNAQDLKLWKLLYRAPIRQWSKGKVIIIGDAAHPMLPHQGQGGNQAIEDAGALAMLLSELQSLEDVPRRLELVQNIRRDRAGAMQILSNAGQDEAHRVEKDAMAYVHGPIPSNLRASEWMRH</sequence>
<dbReference type="STRING" id="913774.A0A0C3GF42"/>
<dbReference type="HOGENOM" id="CLU_009665_19_0_1"/>
<dbReference type="SUPFAM" id="SSF51905">
    <property type="entry name" value="FAD/NAD(P)-binding domain"/>
    <property type="match status" value="1"/>
</dbReference>
<keyword evidence="3" id="KW-0274">FAD</keyword>
<dbReference type="InterPro" id="IPR036188">
    <property type="entry name" value="FAD/NAD-bd_sf"/>
</dbReference>
<protein>
    <recommendedName>
        <fullName evidence="7">FAD-binding domain-containing protein</fullName>
    </recommendedName>
</protein>
<evidence type="ECO:0000256" key="3">
    <source>
        <dbReference type="ARBA" id="ARBA00022827"/>
    </source>
</evidence>
<evidence type="ECO:0000313" key="9">
    <source>
        <dbReference type="Proteomes" id="UP000054321"/>
    </source>
</evidence>
<evidence type="ECO:0000256" key="5">
    <source>
        <dbReference type="ARBA" id="ARBA00023033"/>
    </source>
</evidence>